<dbReference type="NCBIfam" id="TIGR03954">
    <property type="entry name" value="integ_memb_HG"/>
    <property type="match status" value="1"/>
</dbReference>
<evidence type="ECO:0000256" key="6">
    <source>
        <dbReference type="SAM" id="Phobius"/>
    </source>
</evidence>
<evidence type="ECO:0000313" key="8">
    <source>
        <dbReference type="EMBL" id="ANF97928.1"/>
    </source>
</evidence>
<sequence length="108" mass="12147">MFKNAMSLLRIVGNVEALSYLLLVLVAMPLKYWADQPLMVTYVGMIHGVLFVSYAAVIALTLVIRKLTFKQAVLAMIASMLPFGPFVFDRYLKRQEPTLVPEARVQKG</sequence>
<keyword evidence="4 6" id="KW-1133">Transmembrane helix</keyword>
<dbReference type="PANTHER" id="PTHR40077:SF1">
    <property type="entry name" value="MEMBRANE PROTEIN"/>
    <property type="match status" value="1"/>
</dbReference>
<dbReference type="KEGG" id="pbv:AR543_19165"/>
<keyword evidence="5 6" id="KW-0472">Membrane</keyword>
<dbReference type="Pfam" id="PF12823">
    <property type="entry name" value="DUF3817"/>
    <property type="match status" value="1"/>
</dbReference>
<dbReference type="RefSeq" id="WP_060536022.1">
    <property type="nucleotide sequence ID" value="NZ_CP013023.1"/>
</dbReference>
<feature type="transmembrane region" description="Helical" evidence="6">
    <location>
        <begin position="71"/>
        <end position="88"/>
    </location>
</feature>
<name>A0A172ZK04_9BACL</name>
<feature type="domain" description="DUF3817" evidence="7">
    <location>
        <begin position="7"/>
        <end position="94"/>
    </location>
</feature>
<evidence type="ECO:0000256" key="4">
    <source>
        <dbReference type="ARBA" id="ARBA00022989"/>
    </source>
</evidence>
<keyword evidence="9" id="KW-1185">Reference proteome</keyword>
<keyword evidence="3 6" id="KW-0812">Transmembrane</keyword>
<reference evidence="9" key="1">
    <citation type="submission" date="2015-10" db="EMBL/GenBank/DDBJ databases">
        <title>Genome of Paenibacillus bovis sp. nov.</title>
        <authorList>
            <person name="Wu Z."/>
            <person name="Gao C."/>
            <person name="Liu Z."/>
            <person name="Zheng H."/>
        </authorList>
    </citation>
    <scope>NUCLEOTIDE SEQUENCE [LARGE SCALE GENOMIC DNA]</scope>
    <source>
        <strain evidence="9">BD3526</strain>
    </source>
</reference>
<reference evidence="8 9" key="2">
    <citation type="journal article" date="2016" name="Int. J. Syst. Evol. Microbiol.">
        <title>Paenibacillus bovis sp. nov., isolated from raw yak (Bos grunniens) milk.</title>
        <authorList>
            <person name="Gao C."/>
            <person name="Han J."/>
            <person name="Liu Z."/>
            <person name="Xu X."/>
            <person name="Hang F."/>
            <person name="Wu Z."/>
        </authorList>
    </citation>
    <scope>NUCLEOTIDE SEQUENCE [LARGE SCALE GENOMIC DNA]</scope>
    <source>
        <strain evidence="8 9">BD3526</strain>
    </source>
</reference>
<comment type="subcellular location">
    <subcellularLocation>
        <location evidence="1">Cell membrane</location>
        <topology evidence="1">Multi-pass membrane protein</topology>
    </subcellularLocation>
</comment>
<dbReference type="STRING" id="1616788.AR543_19165"/>
<dbReference type="EMBL" id="CP013023">
    <property type="protein sequence ID" value="ANF97928.1"/>
    <property type="molecule type" value="Genomic_DNA"/>
</dbReference>
<evidence type="ECO:0000256" key="5">
    <source>
        <dbReference type="ARBA" id="ARBA00023136"/>
    </source>
</evidence>
<evidence type="ECO:0000256" key="1">
    <source>
        <dbReference type="ARBA" id="ARBA00004651"/>
    </source>
</evidence>
<dbReference type="AlphaFoldDB" id="A0A172ZK04"/>
<feature type="transmembrane region" description="Helical" evidence="6">
    <location>
        <begin position="40"/>
        <end position="64"/>
    </location>
</feature>
<dbReference type="OrthoDB" id="1121311at2"/>
<protein>
    <recommendedName>
        <fullName evidence="7">DUF3817 domain-containing protein</fullName>
    </recommendedName>
</protein>
<proteinExistence type="predicted"/>
<dbReference type="Proteomes" id="UP000078148">
    <property type="component" value="Chromosome"/>
</dbReference>
<evidence type="ECO:0000313" key="9">
    <source>
        <dbReference type="Proteomes" id="UP000078148"/>
    </source>
</evidence>
<dbReference type="InterPro" id="IPR023845">
    <property type="entry name" value="DUF3817_TM"/>
</dbReference>
<evidence type="ECO:0000256" key="2">
    <source>
        <dbReference type="ARBA" id="ARBA00022475"/>
    </source>
</evidence>
<organism evidence="8 9">
    <name type="scientific">Paenibacillus bovis</name>
    <dbReference type="NCBI Taxonomy" id="1616788"/>
    <lineage>
        <taxon>Bacteria</taxon>
        <taxon>Bacillati</taxon>
        <taxon>Bacillota</taxon>
        <taxon>Bacilli</taxon>
        <taxon>Bacillales</taxon>
        <taxon>Paenibacillaceae</taxon>
        <taxon>Paenibacillus</taxon>
    </lineage>
</organism>
<accession>A0A172ZK04</accession>
<dbReference type="PANTHER" id="PTHR40077">
    <property type="entry name" value="MEMBRANE PROTEIN-RELATED"/>
    <property type="match status" value="1"/>
</dbReference>
<dbReference type="GO" id="GO:0005886">
    <property type="term" value="C:plasma membrane"/>
    <property type="evidence" value="ECO:0007669"/>
    <property type="project" value="UniProtKB-SubCell"/>
</dbReference>
<evidence type="ECO:0000256" key="3">
    <source>
        <dbReference type="ARBA" id="ARBA00022692"/>
    </source>
</evidence>
<keyword evidence="2" id="KW-1003">Cell membrane</keyword>
<evidence type="ECO:0000259" key="7">
    <source>
        <dbReference type="Pfam" id="PF12823"/>
    </source>
</evidence>
<feature type="transmembrane region" description="Helical" evidence="6">
    <location>
        <begin position="12"/>
        <end position="34"/>
    </location>
</feature>
<gene>
    <name evidence="8" type="ORF">AR543_19165</name>
</gene>